<feature type="domain" description="Beta-ketoacyl-[acyl-carrier-protein] synthase III N-terminal" evidence="14">
    <location>
        <begin position="113"/>
        <end position="191"/>
    </location>
</feature>
<dbReference type="InterPro" id="IPR016039">
    <property type="entry name" value="Thiolase-like"/>
</dbReference>
<dbReference type="EC" id="2.3.1.180" evidence="3 12"/>
<evidence type="ECO:0000256" key="7">
    <source>
        <dbReference type="ARBA" id="ARBA00022832"/>
    </source>
</evidence>
<organism evidence="15">
    <name type="scientific">candidate division WOR-3 bacterium</name>
    <dbReference type="NCBI Taxonomy" id="2052148"/>
    <lineage>
        <taxon>Bacteria</taxon>
        <taxon>Bacteria division WOR-3</taxon>
    </lineage>
</organism>
<evidence type="ECO:0000256" key="10">
    <source>
        <dbReference type="ARBA" id="ARBA00023315"/>
    </source>
</evidence>
<comment type="subunit">
    <text evidence="12">Homodimer.</text>
</comment>
<dbReference type="GO" id="GO:0033818">
    <property type="term" value="F:beta-ketoacyl-acyl-carrier-protein synthase III activity"/>
    <property type="evidence" value="ECO:0007669"/>
    <property type="project" value="UniProtKB-UniRule"/>
</dbReference>
<keyword evidence="7 12" id="KW-0276">Fatty acid metabolism</keyword>
<dbReference type="InterPro" id="IPR013751">
    <property type="entry name" value="ACP_syn_III_N"/>
</dbReference>
<keyword evidence="8 12" id="KW-0443">Lipid metabolism</keyword>
<evidence type="ECO:0000256" key="8">
    <source>
        <dbReference type="ARBA" id="ARBA00023098"/>
    </source>
</evidence>
<dbReference type="GO" id="GO:0005737">
    <property type="term" value="C:cytoplasm"/>
    <property type="evidence" value="ECO:0007669"/>
    <property type="project" value="UniProtKB-SubCell"/>
</dbReference>
<dbReference type="InterPro" id="IPR004655">
    <property type="entry name" value="FabH"/>
</dbReference>
<protein>
    <recommendedName>
        <fullName evidence="3 12">Beta-ketoacyl-[acyl-carrier-protein] synthase III</fullName>
        <shortName evidence="12">Beta-ketoacyl-ACP synthase III</shortName>
        <shortName evidence="12">KAS III</shortName>
        <ecNumber evidence="3 12">2.3.1.180</ecNumber>
    </recommendedName>
    <alternativeName>
        <fullName evidence="12">3-oxoacyl-[acyl-carrier-protein] synthase 3</fullName>
    </alternativeName>
    <alternativeName>
        <fullName evidence="12">3-oxoacyl-[acyl-carrier-protein] synthase III</fullName>
    </alternativeName>
</protein>
<evidence type="ECO:0000313" key="15">
    <source>
        <dbReference type="EMBL" id="HGB35689.1"/>
    </source>
</evidence>
<feature type="active site" evidence="12">
    <location>
        <position position="119"/>
    </location>
</feature>
<comment type="function">
    <text evidence="12">Catalyzes the condensation reaction of fatty acid synthesis by the addition to an acyl acceptor of two carbons from malonyl-ACP. Catalyzes the first condensation reaction which initiates fatty acid synthesis and may therefore play a role in governing the total rate of fatty acid production. Possesses both acetoacetyl-ACP synthase and acetyl transacylase activities. Its substrate specificity determines the biosynthesis of branched-chain and/or straight-chain of fatty acids.</text>
</comment>
<dbReference type="Gene3D" id="3.40.47.10">
    <property type="match status" value="1"/>
</dbReference>
<dbReference type="GO" id="GO:0044550">
    <property type="term" value="P:secondary metabolite biosynthetic process"/>
    <property type="evidence" value="ECO:0007669"/>
    <property type="project" value="TreeGrafter"/>
</dbReference>
<keyword evidence="10 12" id="KW-0012">Acyltransferase</keyword>
<dbReference type="CDD" id="cd00830">
    <property type="entry name" value="KAS_III"/>
    <property type="match status" value="1"/>
</dbReference>
<gene>
    <name evidence="12" type="primary">fabH</name>
    <name evidence="15" type="ORF">ENV38_02130</name>
</gene>
<dbReference type="GO" id="GO:0006633">
    <property type="term" value="P:fatty acid biosynthetic process"/>
    <property type="evidence" value="ECO:0007669"/>
    <property type="project" value="UniProtKB-UniRule"/>
</dbReference>
<keyword evidence="4 12" id="KW-0963">Cytoplasm</keyword>
<comment type="catalytic activity">
    <reaction evidence="11">
        <text>malonyl-[ACP] + acetyl-CoA + H(+) = 3-oxobutanoyl-[ACP] + CO2 + CoA</text>
        <dbReference type="Rhea" id="RHEA:12080"/>
        <dbReference type="Rhea" id="RHEA-COMP:9623"/>
        <dbReference type="Rhea" id="RHEA-COMP:9625"/>
        <dbReference type="ChEBI" id="CHEBI:15378"/>
        <dbReference type="ChEBI" id="CHEBI:16526"/>
        <dbReference type="ChEBI" id="CHEBI:57287"/>
        <dbReference type="ChEBI" id="CHEBI:57288"/>
        <dbReference type="ChEBI" id="CHEBI:78449"/>
        <dbReference type="ChEBI" id="CHEBI:78450"/>
        <dbReference type="EC" id="2.3.1.180"/>
    </reaction>
    <physiologicalReaction direction="left-to-right" evidence="11">
        <dbReference type="Rhea" id="RHEA:12081"/>
    </physiologicalReaction>
</comment>
<dbReference type="NCBIfam" id="NF006829">
    <property type="entry name" value="PRK09352.1"/>
    <property type="match status" value="1"/>
</dbReference>
<evidence type="ECO:0000256" key="11">
    <source>
        <dbReference type="ARBA" id="ARBA00051096"/>
    </source>
</evidence>
<name>A0A7V3KMZ6_UNCW3</name>
<keyword evidence="6 12" id="KW-0808">Transferase</keyword>
<evidence type="ECO:0000256" key="6">
    <source>
        <dbReference type="ARBA" id="ARBA00022679"/>
    </source>
</evidence>
<comment type="similarity">
    <text evidence="2 12">Belongs to the thiolase-like superfamily. FabH family.</text>
</comment>
<dbReference type="FunFam" id="3.40.47.10:FF:000004">
    <property type="entry name" value="3-oxoacyl-[acyl-carrier-protein] synthase 3"/>
    <property type="match status" value="1"/>
</dbReference>
<comment type="subcellular location">
    <subcellularLocation>
        <location evidence="12">Cytoplasm</location>
    </subcellularLocation>
</comment>
<dbReference type="Pfam" id="PF08541">
    <property type="entry name" value="ACP_syn_III_C"/>
    <property type="match status" value="1"/>
</dbReference>
<dbReference type="EMBL" id="DTGD01000081">
    <property type="protein sequence ID" value="HGB35689.1"/>
    <property type="molecule type" value="Genomic_DNA"/>
</dbReference>
<keyword evidence="9 12" id="KW-0275">Fatty acid biosynthesis</keyword>
<dbReference type="SUPFAM" id="SSF53901">
    <property type="entry name" value="Thiolase-like"/>
    <property type="match status" value="1"/>
</dbReference>
<evidence type="ECO:0000259" key="14">
    <source>
        <dbReference type="Pfam" id="PF08545"/>
    </source>
</evidence>
<dbReference type="GO" id="GO:0004315">
    <property type="term" value="F:3-oxoacyl-[acyl-carrier-protein] synthase activity"/>
    <property type="evidence" value="ECO:0007669"/>
    <property type="project" value="InterPro"/>
</dbReference>
<keyword evidence="12" id="KW-0511">Multifunctional enzyme</keyword>
<dbReference type="HAMAP" id="MF_01815">
    <property type="entry name" value="FabH"/>
    <property type="match status" value="1"/>
</dbReference>
<reference evidence="15" key="1">
    <citation type="journal article" date="2020" name="mSystems">
        <title>Genome- and Community-Level Interaction Insights into Carbon Utilization and Element Cycling Functions of Hydrothermarchaeota in Hydrothermal Sediment.</title>
        <authorList>
            <person name="Zhou Z."/>
            <person name="Liu Y."/>
            <person name="Xu W."/>
            <person name="Pan J."/>
            <person name="Luo Z.H."/>
            <person name="Li M."/>
        </authorList>
    </citation>
    <scope>NUCLEOTIDE SEQUENCE [LARGE SCALE GENOMIC DNA]</scope>
    <source>
        <strain evidence="15">SpSt-754</strain>
    </source>
</reference>
<comment type="pathway">
    <text evidence="1 12">Lipid metabolism; fatty acid biosynthesis.</text>
</comment>
<evidence type="ECO:0000256" key="12">
    <source>
        <dbReference type="HAMAP-Rule" id="MF_01815"/>
    </source>
</evidence>
<feature type="active site" evidence="12">
    <location>
        <position position="289"/>
    </location>
</feature>
<dbReference type="UniPathway" id="UPA00094"/>
<accession>A0A7V3KMZ6</accession>
<keyword evidence="5 12" id="KW-0444">Lipid biosynthesis</keyword>
<evidence type="ECO:0000256" key="2">
    <source>
        <dbReference type="ARBA" id="ARBA00008642"/>
    </source>
</evidence>
<evidence type="ECO:0000256" key="9">
    <source>
        <dbReference type="ARBA" id="ARBA00023160"/>
    </source>
</evidence>
<evidence type="ECO:0000259" key="13">
    <source>
        <dbReference type="Pfam" id="PF08541"/>
    </source>
</evidence>
<dbReference type="InterPro" id="IPR013747">
    <property type="entry name" value="ACP_syn_III_C"/>
</dbReference>
<evidence type="ECO:0000256" key="1">
    <source>
        <dbReference type="ARBA" id="ARBA00005194"/>
    </source>
</evidence>
<comment type="domain">
    <text evidence="12">The last Arg residue of the ACP-binding site is essential for the weak association between ACP/AcpP and FabH.</text>
</comment>
<dbReference type="PANTHER" id="PTHR34069:SF2">
    <property type="entry name" value="BETA-KETOACYL-[ACYL-CARRIER-PROTEIN] SYNTHASE III"/>
    <property type="match status" value="1"/>
</dbReference>
<dbReference type="Pfam" id="PF08545">
    <property type="entry name" value="ACP_syn_III"/>
    <property type="match status" value="1"/>
</dbReference>
<evidence type="ECO:0000256" key="5">
    <source>
        <dbReference type="ARBA" id="ARBA00022516"/>
    </source>
</evidence>
<feature type="region of interest" description="ACP-binding" evidence="12">
    <location>
        <begin position="260"/>
        <end position="264"/>
    </location>
</feature>
<feature type="domain" description="Beta-ketoacyl-[acyl-carrier-protein] synthase III C-terminal" evidence="13">
    <location>
        <begin position="243"/>
        <end position="332"/>
    </location>
</feature>
<evidence type="ECO:0000256" key="4">
    <source>
        <dbReference type="ARBA" id="ARBA00022490"/>
    </source>
</evidence>
<feature type="active site" evidence="12">
    <location>
        <position position="259"/>
    </location>
</feature>
<proteinExistence type="inferred from homology"/>
<dbReference type="NCBIfam" id="TIGR00747">
    <property type="entry name" value="fabH"/>
    <property type="match status" value="1"/>
</dbReference>
<dbReference type="PANTHER" id="PTHR34069">
    <property type="entry name" value="3-OXOACYL-[ACYL-CARRIER-PROTEIN] SYNTHASE 3"/>
    <property type="match status" value="1"/>
</dbReference>
<dbReference type="AlphaFoldDB" id="A0A7V3KMZ6"/>
<comment type="caution">
    <text evidence="15">The sequence shown here is derived from an EMBL/GenBank/DDBJ whole genome shotgun (WGS) entry which is preliminary data.</text>
</comment>
<evidence type="ECO:0000256" key="3">
    <source>
        <dbReference type="ARBA" id="ARBA00012333"/>
    </source>
</evidence>
<sequence length="332" mass="36482">MFLWRCKVGVRILSIGSYLPARILTNEDLERMVETSDEWIVERTGIKERHIAAPEEATSDLAYNASLRAIEKAGITPEQIDGIIVATASPDYLFPATACILQAKLGAKNAMCFDIEAACPGFVYALEIARGLLSLPNYRYLLIVGAETLSRLVDFTDRNTCVLFGDGAGAAIVTKDDSESDVLASYLKGNGEVHELLKLPAGAARKPASEETVRMREHYIKMQGREVFKYAVTGMQEAAEKVLERAGLTATDVDWLVPHQANIRIIDATRERLGISWDKVYVNIEKTGNTSAASIPIALAEMDERGLLKRGQRVLLVSFGAGFIYGAILLKW</sequence>